<evidence type="ECO:0000256" key="1">
    <source>
        <dbReference type="SAM" id="MobiDB-lite"/>
    </source>
</evidence>
<proteinExistence type="predicted"/>
<protein>
    <submittedName>
        <fullName evidence="2">Uncharacterized protein</fullName>
    </submittedName>
</protein>
<name>A0ABX0JUB3_9PROT</name>
<comment type="caution">
    <text evidence="2">The sequence shown here is derived from an EMBL/GenBank/DDBJ whole genome shotgun (WGS) entry which is preliminary data.</text>
</comment>
<keyword evidence="3" id="KW-1185">Reference proteome</keyword>
<accession>A0ABX0JUB3</accession>
<reference evidence="2 3" key="1">
    <citation type="journal article" date="2020" name="Int. J. Syst. Evol. Microbiol.">
        <title>Novel acetic acid bacteria from cider fermentations: Acetobacter conturbans sp. nov. and Acetobacter fallax sp. nov.</title>
        <authorList>
            <person name="Sombolestani A.S."/>
            <person name="Cleenwerck I."/>
            <person name="Cnockaert M."/>
            <person name="Borremans W."/>
            <person name="Wieme A.D."/>
            <person name="De Vuyst L."/>
            <person name="Vandamme P."/>
        </authorList>
    </citation>
    <scope>NUCLEOTIDE SEQUENCE [LARGE SCALE GENOMIC DNA]</scope>
    <source>
        <strain evidence="2 3">LMG 30640</strain>
    </source>
</reference>
<dbReference type="Proteomes" id="UP000635278">
    <property type="component" value="Unassembled WGS sequence"/>
</dbReference>
<gene>
    <name evidence="2" type="ORF">GOB93_19610</name>
</gene>
<dbReference type="RefSeq" id="WP_173585116.1">
    <property type="nucleotide sequence ID" value="NZ_WOTB01000054.1"/>
</dbReference>
<feature type="region of interest" description="Disordered" evidence="1">
    <location>
        <begin position="1"/>
        <end position="26"/>
    </location>
</feature>
<sequence length="81" mass="8834">MAVTGKNLRWPDPDRPGWPLNPEVTGPHALRDEAGDIVWAWWTHMPPGSSFWILASPAGLHISPYAAAHRLSYAGPAALPE</sequence>
<dbReference type="EMBL" id="WOTB01000054">
    <property type="protein sequence ID" value="NHN86801.1"/>
    <property type="molecule type" value="Genomic_DNA"/>
</dbReference>
<organism evidence="2 3">
    <name type="scientific">Acetobacter musti</name>
    <dbReference type="NCBI Taxonomy" id="864732"/>
    <lineage>
        <taxon>Bacteria</taxon>
        <taxon>Pseudomonadati</taxon>
        <taxon>Pseudomonadota</taxon>
        <taxon>Alphaproteobacteria</taxon>
        <taxon>Acetobacterales</taxon>
        <taxon>Acetobacteraceae</taxon>
        <taxon>Acetobacter</taxon>
    </lineage>
</organism>
<evidence type="ECO:0000313" key="2">
    <source>
        <dbReference type="EMBL" id="NHN86801.1"/>
    </source>
</evidence>
<evidence type="ECO:0000313" key="3">
    <source>
        <dbReference type="Proteomes" id="UP000635278"/>
    </source>
</evidence>